<dbReference type="NCBIfam" id="TIGR01730">
    <property type="entry name" value="RND_mfp"/>
    <property type="match status" value="1"/>
</dbReference>
<organism evidence="11 12">
    <name type="scientific">Pseudomonas knackmussii (strain DSM 6978 / CCUG 54928 / LMG 23759 / B13)</name>
    <dbReference type="NCBI Taxonomy" id="1301098"/>
    <lineage>
        <taxon>Bacteria</taxon>
        <taxon>Pseudomonadati</taxon>
        <taxon>Pseudomonadota</taxon>
        <taxon>Gammaproteobacteria</taxon>
        <taxon>Pseudomonadales</taxon>
        <taxon>Pseudomonadaceae</taxon>
        <taxon>Pseudomonas</taxon>
    </lineage>
</organism>
<dbReference type="STRING" id="1301098.PKB_3029"/>
<reference evidence="11 12" key="1">
    <citation type="submission" date="2013-03" db="EMBL/GenBank/DDBJ databases">
        <authorList>
            <person name="Linke B."/>
        </authorList>
    </citation>
    <scope>NUCLEOTIDE SEQUENCE [LARGE SCALE GENOMIC DNA]</scope>
    <source>
        <strain evidence="11 12">B13</strain>
    </source>
</reference>
<feature type="domain" description="CusB-like beta-barrel" evidence="9">
    <location>
        <begin position="224"/>
        <end position="293"/>
    </location>
</feature>
<dbReference type="InterPro" id="IPR058625">
    <property type="entry name" value="MdtA-like_BSH"/>
</dbReference>
<feature type="domain" description="Multidrug resistance protein MdtA-like C-terminal permuted SH3" evidence="10">
    <location>
        <begin position="304"/>
        <end position="355"/>
    </location>
</feature>
<evidence type="ECO:0000256" key="5">
    <source>
        <dbReference type="SAM" id="Coils"/>
    </source>
</evidence>
<evidence type="ECO:0000259" key="8">
    <source>
        <dbReference type="Pfam" id="PF25917"/>
    </source>
</evidence>
<dbReference type="OrthoDB" id="9806939at2"/>
<comment type="similarity">
    <text evidence="2">Belongs to the membrane fusion protein (MFP) (TC 8.A.1) family.</text>
</comment>
<dbReference type="KEGG" id="pkc:PKB_3029"/>
<proteinExistence type="inferred from homology"/>
<evidence type="ECO:0000256" key="2">
    <source>
        <dbReference type="ARBA" id="ARBA00009477"/>
    </source>
</evidence>
<dbReference type="Gene3D" id="1.10.287.470">
    <property type="entry name" value="Helix hairpin bin"/>
    <property type="match status" value="1"/>
</dbReference>
<keyword evidence="3" id="KW-0813">Transport</keyword>
<dbReference type="eggNOG" id="COG0845">
    <property type="taxonomic scope" value="Bacteria"/>
</dbReference>
<dbReference type="HOGENOM" id="CLU_018816_1_4_6"/>
<dbReference type="InterPro" id="IPR006143">
    <property type="entry name" value="RND_pump_MFP"/>
</dbReference>
<feature type="domain" description="Multidrug resistance protein MdtA-like barrel-sandwich hybrid" evidence="8">
    <location>
        <begin position="71"/>
        <end position="206"/>
    </location>
</feature>
<dbReference type="PANTHER" id="PTHR30469">
    <property type="entry name" value="MULTIDRUG RESISTANCE PROTEIN MDTA"/>
    <property type="match status" value="1"/>
</dbReference>
<dbReference type="Pfam" id="PF25954">
    <property type="entry name" value="Beta-barrel_RND_2"/>
    <property type="match status" value="1"/>
</dbReference>
<dbReference type="EMBL" id="HG322950">
    <property type="protein sequence ID" value="CDF84376.1"/>
    <property type="molecule type" value="Genomic_DNA"/>
</dbReference>
<evidence type="ECO:0000313" key="11">
    <source>
        <dbReference type="EMBL" id="CDF84376.1"/>
    </source>
</evidence>
<evidence type="ECO:0000259" key="10">
    <source>
        <dbReference type="Pfam" id="PF25967"/>
    </source>
</evidence>
<evidence type="ECO:0000259" key="9">
    <source>
        <dbReference type="Pfam" id="PF25954"/>
    </source>
</evidence>
<feature type="region of interest" description="Disordered" evidence="6">
    <location>
        <begin position="355"/>
        <end position="380"/>
    </location>
</feature>
<dbReference type="InterPro" id="IPR058624">
    <property type="entry name" value="MdtA-like_HH"/>
</dbReference>
<name>A0A024HHK2_PSEKB</name>
<sequence length="380" mass="39983">MPAKHTFLFIGALGLSATLIGGGLALRAGHAHAVAAWTEAQALPVVNTFLPGAAGAGDALDLPAHLEAWQEAAIHARVSGYLKDWRSDIGTPVKAGQVLGEIDSPDLDQQLQQARARLQQAQANAHLAQTTAARWRNLLASHSVARQEADEKQANAEAATANVAAAQADFARLASLSAYKTLQAPFDGVVTARRTDVGQLIQADSASGPELFRVADTHRLRLYVPIPQNYANAIHPGLSVSFSVPEHPGRRFTARYSGSSTAVDPHSGSLLAEFVADNPDGTLLPGDYAQARIPVPHDQARLSIPASALIFRAQGPQVAVLDTHGKVQMRSIHIALDLGDRLQVDQGLGAADRVIDNPPDSLASGDTVRLAKGGNDAHPA</sequence>
<dbReference type="InterPro" id="IPR058627">
    <property type="entry name" value="MdtA-like_C"/>
</dbReference>
<dbReference type="Pfam" id="PF25917">
    <property type="entry name" value="BSH_RND"/>
    <property type="match status" value="1"/>
</dbReference>
<evidence type="ECO:0000256" key="6">
    <source>
        <dbReference type="SAM" id="MobiDB-lite"/>
    </source>
</evidence>
<keyword evidence="12" id="KW-1185">Reference proteome</keyword>
<reference evidence="11 12" key="2">
    <citation type="submission" date="2014-05" db="EMBL/GenBank/DDBJ databases">
        <title>Genome sequence of the 3-chlorobenzoate degrading bacterium Pseudomonas knackmussii B13 shows multiple evidence for horizontal gene transfer.</title>
        <authorList>
            <person name="Miyazaki R."/>
            <person name="Bertelli C."/>
            <person name="Falquet L."/>
            <person name="Robinson-Rechavi M."/>
            <person name="Gharib W."/>
            <person name="Roy S."/>
            <person name="Van der Meer J.R."/>
        </authorList>
    </citation>
    <scope>NUCLEOTIDE SEQUENCE [LARGE SCALE GENOMIC DNA]</scope>
    <source>
        <strain evidence="11 12">B13</strain>
    </source>
</reference>
<dbReference type="GO" id="GO:0015562">
    <property type="term" value="F:efflux transmembrane transporter activity"/>
    <property type="evidence" value="ECO:0007669"/>
    <property type="project" value="TreeGrafter"/>
</dbReference>
<protein>
    <submittedName>
        <fullName evidence="11">RND family efflux transporter MFP subunit</fullName>
    </submittedName>
</protein>
<gene>
    <name evidence="11" type="ORF">PKB_3029</name>
</gene>
<evidence type="ECO:0000256" key="3">
    <source>
        <dbReference type="ARBA" id="ARBA00022448"/>
    </source>
</evidence>
<dbReference type="Gene3D" id="2.40.50.100">
    <property type="match status" value="1"/>
</dbReference>
<comment type="subcellular location">
    <subcellularLocation>
        <location evidence="1">Cell envelope</location>
    </subcellularLocation>
</comment>
<keyword evidence="4 5" id="KW-0175">Coiled coil</keyword>
<dbReference type="InterPro" id="IPR058792">
    <property type="entry name" value="Beta-barrel_RND_2"/>
</dbReference>
<dbReference type="SUPFAM" id="SSF111369">
    <property type="entry name" value="HlyD-like secretion proteins"/>
    <property type="match status" value="1"/>
</dbReference>
<evidence type="ECO:0000256" key="4">
    <source>
        <dbReference type="ARBA" id="ARBA00023054"/>
    </source>
</evidence>
<dbReference type="Proteomes" id="UP000025241">
    <property type="component" value="Chromosome I"/>
</dbReference>
<dbReference type="RefSeq" id="WP_043252887.1">
    <property type="nucleotide sequence ID" value="NZ_HG322950.1"/>
</dbReference>
<dbReference type="PANTHER" id="PTHR30469:SF37">
    <property type="entry name" value="RAGD PROTEIN"/>
    <property type="match status" value="1"/>
</dbReference>
<feature type="domain" description="Multidrug resistance protein MdtA-like alpha-helical hairpin" evidence="7">
    <location>
        <begin position="110"/>
        <end position="168"/>
    </location>
</feature>
<evidence type="ECO:0000256" key="1">
    <source>
        <dbReference type="ARBA" id="ARBA00004196"/>
    </source>
</evidence>
<dbReference type="Gene3D" id="2.40.420.20">
    <property type="match status" value="1"/>
</dbReference>
<dbReference type="Pfam" id="PF25967">
    <property type="entry name" value="RND-MFP_C"/>
    <property type="match status" value="1"/>
</dbReference>
<dbReference type="GO" id="GO:1990281">
    <property type="term" value="C:efflux pump complex"/>
    <property type="evidence" value="ECO:0007669"/>
    <property type="project" value="TreeGrafter"/>
</dbReference>
<dbReference type="Gene3D" id="2.40.30.170">
    <property type="match status" value="1"/>
</dbReference>
<dbReference type="PATRIC" id="fig|1301098.3.peg.3056"/>
<evidence type="ECO:0000259" key="7">
    <source>
        <dbReference type="Pfam" id="PF25876"/>
    </source>
</evidence>
<feature type="coiled-coil region" evidence="5">
    <location>
        <begin position="104"/>
        <end position="169"/>
    </location>
</feature>
<dbReference type="Pfam" id="PF25876">
    <property type="entry name" value="HH_MFP_RND"/>
    <property type="match status" value="1"/>
</dbReference>
<dbReference type="AlphaFoldDB" id="A0A024HHK2"/>
<evidence type="ECO:0000313" key="12">
    <source>
        <dbReference type="Proteomes" id="UP000025241"/>
    </source>
</evidence>
<accession>A0A024HHK2</accession>